<proteinExistence type="predicted"/>
<evidence type="ECO:0000256" key="8">
    <source>
        <dbReference type="ARBA" id="ARBA00023170"/>
    </source>
</evidence>
<keyword evidence="5 10" id="KW-1133">Transmembrane helix</keyword>
<keyword evidence="2" id="KW-1003">Cell membrane</keyword>
<accession>A0A2G9P7W8</accession>
<evidence type="ECO:0000256" key="5">
    <source>
        <dbReference type="ARBA" id="ARBA00022989"/>
    </source>
</evidence>
<dbReference type="InterPro" id="IPR000276">
    <property type="entry name" value="GPCR_Rhodpsn"/>
</dbReference>
<dbReference type="Gene3D" id="1.20.1070.10">
    <property type="entry name" value="Rhodopsin 7-helix transmembrane proteins"/>
    <property type="match status" value="1"/>
</dbReference>
<keyword evidence="6" id="KW-0297">G-protein coupled receptor</keyword>
<dbReference type="AlphaFoldDB" id="A0A2G9P7W8"/>
<keyword evidence="9" id="KW-0807">Transducer</keyword>
<evidence type="ECO:0000256" key="2">
    <source>
        <dbReference type="ARBA" id="ARBA00022475"/>
    </source>
</evidence>
<dbReference type="Proteomes" id="UP000228934">
    <property type="component" value="Unassembled WGS sequence"/>
</dbReference>
<name>A0A2G9P7W8_AQUCT</name>
<dbReference type="GO" id="GO:0005886">
    <property type="term" value="C:plasma membrane"/>
    <property type="evidence" value="ECO:0007669"/>
    <property type="project" value="UniProtKB-SubCell"/>
</dbReference>
<keyword evidence="7 10" id="KW-0472">Membrane</keyword>
<evidence type="ECO:0000256" key="10">
    <source>
        <dbReference type="SAM" id="Phobius"/>
    </source>
</evidence>
<feature type="transmembrane region" description="Helical" evidence="10">
    <location>
        <begin position="21"/>
        <end position="49"/>
    </location>
</feature>
<organism evidence="12 13">
    <name type="scientific">Aquarana catesbeiana</name>
    <name type="common">American bullfrog</name>
    <name type="synonym">Rana catesbeiana</name>
    <dbReference type="NCBI Taxonomy" id="8400"/>
    <lineage>
        <taxon>Eukaryota</taxon>
        <taxon>Metazoa</taxon>
        <taxon>Chordata</taxon>
        <taxon>Craniata</taxon>
        <taxon>Vertebrata</taxon>
        <taxon>Euteleostomi</taxon>
        <taxon>Amphibia</taxon>
        <taxon>Batrachia</taxon>
        <taxon>Anura</taxon>
        <taxon>Neobatrachia</taxon>
        <taxon>Ranoidea</taxon>
        <taxon>Ranidae</taxon>
        <taxon>Aquarana</taxon>
    </lineage>
</organism>
<comment type="subcellular location">
    <subcellularLocation>
        <location evidence="1">Cell membrane</location>
        <topology evidence="1">Multi-pass membrane protein</topology>
    </subcellularLocation>
</comment>
<evidence type="ECO:0000256" key="9">
    <source>
        <dbReference type="ARBA" id="ARBA00023224"/>
    </source>
</evidence>
<protein>
    <recommendedName>
        <fullName evidence="11">G-protein coupled receptors family 1 profile domain-containing protein</fullName>
    </recommendedName>
</protein>
<sequence length="88" mass="10240">MRNQSILNEFLLSGLSDLPALQLPLFLFFLLIYLLTLIWNLLIIVLIVTDSHLHIPMYFFIGNLASLDLCYSSLTVPRIQEKFPYRLV</sequence>
<evidence type="ECO:0000256" key="1">
    <source>
        <dbReference type="ARBA" id="ARBA00004651"/>
    </source>
</evidence>
<evidence type="ECO:0000313" key="12">
    <source>
        <dbReference type="EMBL" id="PIN99447.1"/>
    </source>
</evidence>
<keyword evidence="13" id="KW-1185">Reference proteome</keyword>
<keyword evidence="3 10" id="KW-0812">Transmembrane</keyword>
<dbReference type="InterPro" id="IPR050516">
    <property type="entry name" value="Olfactory_GPCR"/>
</dbReference>
<evidence type="ECO:0000256" key="3">
    <source>
        <dbReference type="ARBA" id="ARBA00022692"/>
    </source>
</evidence>
<gene>
    <name evidence="12" type="ORF">AB205_0015550</name>
</gene>
<keyword evidence="4" id="KW-0552">Olfaction</keyword>
<dbReference type="InterPro" id="IPR017452">
    <property type="entry name" value="GPCR_Rhodpsn_7TM"/>
</dbReference>
<dbReference type="EMBL" id="KV922508">
    <property type="protein sequence ID" value="PIN99447.1"/>
    <property type="molecule type" value="Genomic_DNA"/>
</dbReference>
<dbReference type="Pfam" id="PF13853">
    <property type="entry name" value="7tm_4"/>
    <property type="match status" value="1"/>
</dbReference>
<dbReference type="OrthoDB" id="9035478at2759"/>
<reference evidence="13" key="1">
    <citation type="journal article" date="2017" name="Nat. Commun.">
        <title>The North American bullfrog draft genome provides insight into hormonal regulation of long noncoding RNA.</title>
        <authorList>
            <person name="Hammond S.A."/>
            <person name="Warren R.L."/>
            <person name="Vandervalk B.P."/>
            <person name="Kucuk E."/>
            <person name="Khan H."/>
            <person name="Gibb E.A."/>
            <person name="Pandoh P."/>
            <person name="Kirk H."/>
            <person name="Zhao Y."/>
            <person name="Jones M."/>
            <person name="Mungall A.J."/>
            <person name="Coope R."/>
            <person name="Pleasance S."/>
            <person name="Moore R.A."/>
            <person name="Holt R.A."/>
            <person name="Round J.M."/>
            <person name="Ohora S."/>
            <person name="Walle B.V."/>
            <person name="Veldhoen N."/>
            <person name="Helbing C.C."/>
            <person name="Birol I."/>
        </authorList>
    </citation>
    <scope>NUCLEOTIDE SEQUENCE [LARGE SCALE GENOMIC DNA]</scope>
</reference>
<evidence type="ECO:0000256" key="4">
    <source>
        <dbReference type="ARBA" id="ARBA00022725"/>
    </source>
</evidence>
<keyword evidence="4" id="KW-0716">Sensory transduction</keyword>
<evidence type="ECO:0000256" key="7">
    <source>
        <dbReference type="ARBA" id="ARBA00023136"/>
    </source>
</evidence>
<dbReference type="PROSITE" id="PS50262">
    <property type="entry name" value="G_PROTEIN_RECEP_F1_2"/>
    <property type="match status" value="1"/>
</dbReference>
<dbReference type="GO" id="GO:0004984">
    <property type="term" value="F:olfactory receptor activity"/>
    <property type="evidence" value="ECO:0007669"/>
    <property type="project" value="InterPro"/>
</dbReference>
<dbReference type="PANTHER" id="PTHR26452">
    <property type="entry name" value="OLFACTORY RECEPTOR"/>
    <property type="match status" value="1"/>
</dbReference>
<dbReference type="GO" id="GO:0004930">
    <property type="term" value="F:G protein-coupled receptor activity"/>
    <property type="evidence" value="ECO:0007669"/>
    <property type="project" value="UniProtKB-KW"/>
</dbReference>
<evidence type="ECO:0000259" key="11">
    <source>
        <dbReference type="PROSITE" id="PS50262"/>
    </source>
</evidence>
<evidence type="ECO:0000313" key="13">
    <source>
        <dbReference type="Proteomes" id="UP000228934"/>
    </source>
</evidence>
<dbReference type="PRINTS" id="PR00237">
    <property type="entry name" value="GPCRRHODOPSN"/>
</dbReference>
<evidence type="ECO:0000256" key="6">
    <source>
        <dbReference type="ARBA" id="ARBA00023040"/>
    </source>
</evidence>
<dbReference type="SUPFAM" id="SSF81321">
    <property type="entry name" value="Family A G protein-coupled receptor-like"/>
    <property type="match status" value="1"/>
</dbReference>
<keyword evidence="8" id="KW-0675">Receptor</keyword>
<feature type="domain" description="G-protein coupled receptors family 1 profile" evidence="11">
    <location>
        <begin position="39"/>
        <end position="88"/>
    </location>
</feature>
<dbReference type="InterPro" id="IPR000725">
    <property type="entry name" value="Olfact_rcpt"/>
</dbReference>